<dbReference type="Proteomes" id="UP000001593">
    <property type="component" value="Unassembled WGS sequence"/>
</dbReference>
<sequence length="624" mass="71271">YLLINNYRLTSVTFSEENTNQDFDDWDDVGLNIPKPPDLLHLYRDYGHHTVPEVVLVLQSVREEKVKLEEEVVRLNAECKRLREEVGELKFDNQTLVQNMEKVERKTSPAFREALRSTSHINLDNRLAGEVSQLCETSDDLVLILARCLPHIVPNVLLNKREELIPVIICTAIHHPHAKDRDNLLHMLFNLIKRPDEEQRQMIMNGCAAFAQVVEPTRVEAELLPQWWEQITHKYHERRLLVAEACGVLSPYLPDTIRSSLVWSMLRQMLMDDRNEEVREAVTKSLGLVLAYMENSDKYDQAHELLMITLNDATDHVVRAAQHVLLPALADWSMDLNKLESHLAPSLLQSINKSLDVNASLTLDVVRSRVARYIKVFTSLVPALFAYVLRSAKSPLPRDPTVTTNTLLLFFVVDEDRFLPAPSPLQQMDVIIGSDQLLALLVRRFDKYVTSDRFASWESLSWLQYECIPKLCDIAGRVHSSLVECVQHLMVLYRTICYTFGRSYIHSKLKSHFINRLNVLPAASEELLSSACIPVLLVGVLGCFEEEEDRAQLADMLKDLIIILAKNSIQPHGPVIIYQELSAHASFHQLLIGVLWEIVVYQDPDVRSSAGALFMVRDDNNDVV</sequence>
<dbReference type="eggNOG" id="KOG0211">
    <property type="taxonomic scope" value="Eukaryota"/>
</dbReference>
<name>A7SQW5_NEMVE</name>
<evidence type="ECO:0008006" key="4">
    <source>
        <dbReference type="Google" id="ProtNLM"/>
    </source>
</evidence>
<organism evidence="2 3">
    <name type="scientific">Nematostella vectensis</name>
    <name type="common">Starlet sea anemone</name>
    <dbReference type="NCBI Taxonomy" id="45351"/>
    <lineage>
        <taxon>Eukaryota</taxon>
        <taxon>Metazoa</taxon>
        <taxon>Cnidaria</taxon>
        <taxon>Anthozoa</taxon>
        <taxon>Hexacorallia</taxon>
        <taxon>Actiniaria</taxon>
        <taxon>Edwardsiidae</taxon>
        <taxon>Nematostella</taxon>
    </lineage>
</organism>
<evidence type="ECO:0000256" key="1">
    <source>
        <dbReference type="SAM" id="Coils"/>
    </source>
</evidence>
<protein>
    <recommendedName>
        <fullName evidence="4">LisH domain-containing protein</fullName>
    </recommendedName>
</protein>
<dbReference type="HOGENOM" id="CLU_438442_0_0_1"/>
<dbReference type="EMBL" id="DS469751">
    <property type="protein sequence ID" value="EDO33912.1"/>
    <property type="molecule type" value="Genomic_DNA"/>
</dbReference>
<dbReference type="SUPFAM" id="SSF48371">
    <property type="entry name" value="ARM repeat"/>
    <property type="match status" value="1"/>
</dbReference>
<keyword evidence="3" id="KW-1185">Reference proteome</keyword>
<dbReference type="GO" id="GO:0032367">
    <property type="term" value="P:intracellular cholesterol transport"/>
    <property type="evidence" value="ECO:0007669"/>
    <property type="project" value="InterPro"/>
</dbReference>
<dbReference type="InParanoid" id="A7SQW5"/>
<keyword evidence="1" id="KW-0175">Coiled coil</keyword>
<dbReference type="PANTHER" id="PTHR32059:SF0">
    <property type="entry name" value="RAB11-BINDING PROTEIN RELCH"/>
    <property type="match status" value="1"/>
</dbReference>
<dbReference type="PANTHER" id="PTHR32059">
    <property type="entry name" value="RAB11-BINDING PROTEIN RELCH"/>
    <property type="match status" value="1"/>
</dbReference>
<dbReference type="PhylomeDB" id="A7SQW5"/>
<evidence type="ECO:0000313" key="2">
    <source>
        <dbReference type="EMBL" id="EDO33912.1"/>
    </source>
</evidence>
<dbReference type="InterPro" id="IPR016024">
    <property type="entry name" value="ARM-type_fold"/>
</dbReference>
<dbReference type="GO" id="GO:0005802">
    <property type="term" value="C:trans-Golgi network"/>
    <property type="evidence" value="ECO:0007669"/>
    <property type="project" value="InterPro"/>
</dbReference>
<feature type="non-terminal residue" evidence="2">
    <location>
        <position position="1"/>
    </location>
</feature>
<dbReference type="InterPro" id="IPR011989">
    <property type="entry name" value="ARM-like"/>
</dbReference>
<reference evidence="2 3" key="1">
    <citation type="journal article" date="2007" name="Science">
        <title>Sea anemone genome reveals ancestral eumetazoan gene repertoire and genomic organization.</title>
        <authorList>
            <person name="Putnam N.H."/>
            <person name="Srivastava M."/>
            <person name="Hellsten U."/>
            <person name="Dirks B."/>
            <person name="Chapman J."/>
            <person name="Salamov A."/>
            <person name="Terry A."/>
            <person name="Shapiro H."/>
            <person name="Lindquist E."/>
            <person name="Kapitonov V.V."/>
            <person name="Jurka J."/>
            <person name="Genikhovich G."/>
            <person name="Grigoriev I.V."/>
            <person name="Lucas S.M."/>
            <person name="Steele R.E."/>
            <person name="Finnerty J.R."/>
            <person name="Technau U."/>
            <person name="Martindale M.Q."/>
            <person name="Rokhsar D.S."/>
        </authorList>
    </citation>
    <scope>NUCLEOTIDE SEQUENCE [LARGE SCALE GENOMIC DNA]</scope>
    <source>
        <strain evidence="3">CH2 X CH6</strain>
    </source>
</reference>
<accession>A7SQW5</accession>
<dbReference type="InterPro" id="IPR040362">
    <property type="entry name" value="RELCH"/>
</dbReference>
<proteinExistence type="predicted"/>
<feature type="coiled-coil region" evidence="1">
    <location>
        <begin position="58"/>
        <end position="92"/>
    </location>
</feature>
<evidence type="ECO:0000313" key="3">
    <source>
        <dbReference type="Proteomes" id="UP000001593"/>
    </source>
</evidence>
<gene>
    <name evidence="2" type="ORF">NEMVEDRAFT_v1g128004</name>
</gene>
<dbReference type="STRING" id="45351.A7SQW5"/>
<dbReference type="OMA" id="LEDNGSY"/>
<dbReference type="AlphaFoldDB" id="A7SQW5"/>
<dbReference type="Gene3D" id="1.25.10.10">
    <property type="entry name" value="Leucine-rich Repeat Variant"/>
    <property type="match status" value="1"/>
</dbReference>